<feature type="transmembrane region" description="Helical" evidence="8">
    <location>
        <begin position="6"/>
        <end position="26"/>
    </location>
</feature>
<evidence type="ECO:0000256" key="7">
    <source>
        <dbReference type="RuleBase" id="RU003879"/>
    </source>
</evidence>
<keyword evidence="3" id="KW-1003">Cell membrane</keyword>
<keyword evidence="4 7" id="KW-0812">Transmembrane</keyword>
<evidence type="ECO:0000256" key="4">
    <source>
        <dbReference type="ARBA" id="ARBA00022692"/>
    </source>
</evidence>
<keyword evidence="7" id="KW-0653">Protein transport</keyword>
<reference evidence="9" key="1">
    <citation type="journal article" date="2005" name="PLoS Biol.">
        <title>New insights into metabolic properties of marine bacteria encoding proteorhodopsins.</title>
        <authorList>
            <person name="Sabehi G."/>
            <person name="Loy A."/>
            <person name="Jung K.H."/>
            <person name="Partha R."/>
            <person name="Spudich J.L."/>
            <person name="Isaacson T."/>
            <person name="Hirschberg J."/>
            <person name="Wagner M."/>
            <person name="Beja O."/>
        </authorList>
    </citation>
    <scope>NUCLEOTIDE SEQUENCE</scope>
</reference>
<evidence type="ECO:0000256" key="5">
    <source>
        <dbReference type="ARBA" id="ARBA00022989"/>
    </source>
</evidence>
<sequence length="128" mass="14495">MTKISLTPVIDVVFILLIFFMLASNFNKVGEVDMDMTKESTTSSKEDIKIIKLLVRQDQTVLSEGKVFDDSELLGMLNMATKDSDKYSIILTSKDDVTYQRFLNLISYLKTNELSNISIGLKKNEISN</sequence>
<dbReference type="EMBL" id="DQ068067">
    <property type="protein sequence ID" value="AAY89981.1"/>
    <property type="molecule type" value="Genomic_DNA"/>
</dbReference>
<dbReference type="GO" id="GO:0015031">
    <property type="term" value="P:protein transport"/>
    <property type="evidence" value="ECO:0007669"/>
    <property type="project" value="UniProtKB-KW"/>
</dbReference>
<keyword evidence="6 8" id="KW-0472">Membrane</keyword>
<protein>
    <submittedName>
        <fullName evidence="9">Predicted biopolymer transport protein blr3907</fullName>
    </submittedName>
</protein>
<keyword evidence="5 8" id="KW-1133">Transmembrane helix</keyword>
<keyword evidence="7" id="KW-0813">Transport</keyword>
<comment type="subcellular location">
    <subcellularLocation>
        <location evidence="1">Cell membrane</location>
        <topology evidence="1">Single-pass membrane protein</topology>
    </subcellularLocation>
    <subcellularLocation>
        <location evidence="7">Cell membrane</location>
        <topology evidence="7">Single-pass type II membrane protein</topology>
    </subcellularLocation>
</comment>
<comment type="similarity">
    <text evidence="2 7">Belongs to the ExbD/TolR family.</text>
</comment>
<dbReference type="InterPro" id="IPR003400">
    <property type="entry name" value="ExbD"/>
</dbReference>
<dbReference type="GO" id="GO:0005886">
    <property type="term" value="C:plasma membrane"/>
    <property type="evidence" value="ECO:0007669"/>
    <property type="project" value="UniProtKB-SubCell"/>
</dbReference>
<evidence type="ECO:0000256" key="3">
    <source>
        <dbReference type="ARBA" id="ARBA00022475"/>
    </source>
</evidence>
<dbReference type="PANTHER" id="PTHR30558">
    <property type="entry name" value="EXBD MEMBRANE COMPONENT OF PMF-DRIVEN MACROMOLECULE IMPORT SYSTEM"/>
    <property type="match status" value="1"/>
</dbReference>
<evidence type="ECO:0000256" key="6">
    <source>
        <dbReference type="ARBA" id="ARBA00023136"/>
    </source>
</evidence>
<evidence type="ECO:0000256" key="2">
    <source>
        <dbReference type="ARBA" id="ARBA00005811"/>
    </source>
</evidence>
<proteinExistence type="inferred from homology"/>
<evidence type="ECO:0000313" key="9">
    <source>
        <dbReference type="EMBL" id="AAY89981.1"/>
    </source>
</evidence>
<name>Q4JN16_9BACT</name>
<dbReference type="GO" id="GO:0022857">
    <property type="term" value="F:transmembrane transporter activity"/>
    <property type="evidence" value="ECO:0007669"/>
    <property type="project" value="InterPro"/>
</dbReference>
<dbReference type="Pfam" id="PF02472">
    <property type="entry name" value="ExbD"/>
    <property type="match status" value="1"/>
</dbReference>
<evidence type="ECO:0000256" key="8">
    <source>
        <dbReference type="SAM" id="Phobius"/>
    </source>
</evidence>
<dbReference type="AlphaFoldDB" id="Q4JN16"/>
<organism evidence="9">
    <name type="scientific">uncultured bacterium BAC13K9BAC</name>
    <dbReference type="NCBI Taxonomy" id="332979"/>
    <lineage>
        <taxon>Bacteria</taxon>
        <taxon>environmental samples</taxon>
    </lineage>
</organism>
<accession>Q4JN16</accession>
<evidence type="ECO:0000256" key="1">
    <source>
        <dbReference type="ARBA" id="ARBA00004162"/>
    </source>
</evidence>